<evidence type="ECO:0000313" key="1">
    <source>
        <dbReference type="EMBL" id="SMC04508.1"/>
    </source>
</evidence>
<proteinExistence type="predicted"/>
<keyword evidence="2" id="KW-1185">Reference proteome</keyword>
<dbReference type="EMBL" id="FWWY01000001">
    <property type="protein sequence ID" value="SMC04508.1"/>
    <property type="molecule type" value="Genomic_DNA"/>
</dbReference>
<dbReference type="AlphaFoldDB" id="A0A1W1WDX7"/>
<dbReference type="STRING" id="28034.BFX07_00940"/>
<reference evidence="2" key="1">
    <citation type="submission" date="2017-04" db="EMBL/GenBank/DDBJ databases">
        <authorList>
            <person name="Varghese N."/>
            <person name="Submissions S."/>
        </authorList>
    </citation>
    <scope>NUCLEOTIDE SEQUENCE [LARGE SCALE GENOMIC DNA]</scope>
    <source>
        <strain evidence="2">DSM 9293</strain>
    </source>
</reference>
<accession>A0A1W1WDX7</accession>
<organism evidence="1 2">
    <name type="scientific">Sulfobacillus thermosulfidooxidans (strain DSM 9293 / VKM B-1269 / AT-1)</name>
    <dbReference type="NCBI Taxonomy" id="929705"/>
    <lineage>
        <taxon>Bacteria</taxon>
        <taxon>Bacillati</taxon>
        <taxon>Bacillota</taxon>
        <taxon>Clostridia</taxon>
        <taxon>Eubacteriales</taxon>
        <taxon>Clostridiales Family XVII. Incertae Sedis</taxon>
        <taxon>Sulfobacillus</taxon>
    </lineage>
</organism>
<name>A0A1W1WDX7_SULTA</name>
<gene>
    <name evidence="1" type="ORF">SAMN00768000_1696</name>
</gene>
<dbReference type="RefSeq" id="WP_028963380.1">
    <property type="nucleotide sequence ID" value="NZ_FWWY01000001.1"/>
</dbReference>
<evidence type="ECO:0000313" key="2">
    <source>
        <dbReference type="Proteomes" id="UP000192660"/>
    </source>
</evidence>
<protein>
    <submittedName>
        <fullName evidence="1">Uncharacterized protein</fullName>
    </submittedName>
</protein>
<dbReference type="OrthoDB" id="9863141at2"/>
<sequence>MQLRPTLIWDLTQVEMKTPWQLADAFHIISELRRIDHALLWVIVKDPCPMYHELGTVLDYALSHGSDESPLEIILQWRESPGEDSHWMHFISKPVTILVDEELPLKGHAQVLHAVPSQLACEQEVNTFWVQNAKSDEKNEILCHFAENKVVRIDLAHTPVVEANGIVHPALQAMDIRMGDIRLRSLTDILSRPSESAAWNYLPAQLALPRTPCHILKMPFNATRGNHAWIHEAIYPLVQVNYERLLEQSALTVRLLYALQCSDDVIAQIFEPEIPDLEHILRLIADKGSRSTRLLRFAEDSADWEQNYNLGAFLLFITGQEPFVPRWIYDPESHGGIIQAQWLHQLVKPWNDGTALMTDEGVSRYLEQINHWLEQQHLDAFGIWTLPLWLSIMDASGHVHPAETIEEHFASILNIVWPYDLIVSQE</sequence>
<dbReference type="Proteomes" id="UP000192660">
    <property type="component" value="Unassembled WGS sequence"/>
</dbReference>